<dbReference type="EMBL" id="CP017599">
    <property type="protein sequence ID" value="AOW99693.1"/>
    <property type="molecule type" value="Genomic_DNA"/>
</dbReference>
<accession>A0A1D8TQ34</accession>
<dbReference type="Proteomes" id="UP000177870">
    <property type="component" value="Chromosome"/>
</dbReference>
<proteinExistence type="predicted"/>
<protein>
    <submittedName>
        <fullName evidence="1">Uncharacterized protein</fullName>
    </submittedName>
</protein>
<dbReference type="AlphaFoldDB" id="A0A1D8TQ34"/>
<reference evidence="2" key="1">
    <citation type="submission" date="2016-10" db="EMBL/GenBank/DDBJ databases">
        <title>Comparative genomics uncovers the prolific and rare metabolic potential of the cyanobacterial genus Moorea.</title>
        <authorList>
            <person name="Leao T."/>
            <person name="Castelao G."/>
            <person name="Korobeynikov A."/>
            <person name="Monroe E.A."/>
            <person name="Podell S."/>
            <person name="Glukhov E."/>
            <person name="Allen E."/>
            <person name="Gerwick W.H."/>
            <person name="Gerwick L."/>
        </authorList>
    </citation>
    <scope>NUCLEOTIDE SEQUENCE [LARGE SCALE GENOMIC DNA]</scope>
    <source>
        <strain evidence="2">PAL-8-15-08-1</strain>
    </source>
</reference>
<evidence type="ECO:0000313" key="1">
    <source>
        <dbReference type="EMBL" id="AOW99693.1"/>
    </source>
</evidence>
<evidence type="ECO:0000313" key="2">
    <source>
        <dbReference type="Proteomes" id="UP000177870"/>
    </source>
</evidence>
<name>A0A1D8TQ34_9CYAN</name>
<organism evidence="1 2">
    <name type="scientific">Moorena producens PAL-8-15-08-1</name>
    <dbReference type="NCBI Taxonomy" id="1458985"/>
    <lineage>
        <taxon>Bacteria</taxon>
        <taxon>Bacillati</taxon>
        <taxon>Cyanobacteriota</taxon>
        <taxon>Cyanophyceae</taxon>
        <taxon>Coleofasciculales</taxon>
        <taxon>Coleofasciculaceae</taxon>
        <taxon>Moorena</taxon>
    </lineage>
</organism>
<dbReference type="KEGG" id="mpro:BJP34_09690"/>
<gene>
    <name evidence="1" type="ORF">BJP34_09690</name>
</gene>
<sequence>MNRIAGACALRIFGQKILIPLNPSGKLSAIARVAYQLSAKGLWPRYLRCLGELLPLRIKFATGRTF</sequence>